<organism evidence="2">
    <name type="scientific">Timema tahoe</name>
    <dbReference type="NCBI Taxonomy" id="61484"/>
    <lineage>
        <taxon>Eukaryota</taxon>
        <taxon>Metazoa</taxon>
        <taxon>Ecdysozoa</taxon>
        <taxon>Arthropoda</taxon>
        <taxon>Hexapoda</taxon>
        <taxon>Insecta</taxon>
        <taxon>Pterygota</taxon>
        <taxon>Neoptera</taxon>
        <taxon>Polyneoptera</taxon>
        <taxon>Phasmatodea</taxon>
        <taxon>Timematodea</taxon>
        <taxon>Timematoidea</taxon>
        <taxon>Timematidae</taxon>
        <taxon>Timema</taxon>
    </lineage>
</organism>
<evidence type="ECO:0000313" key="2">
    <source>
        <dbReference type="EMBL" id="CAD7456063.1"/>
    </source>
</evidence>
<protein>
    <submittedName>
        <fullName evidence="2">Uncharacterized protein</fullName>
    </submittedName>
</protein>
<dbReference type="AlphaFoldDB" id="A0A7R9ICD1"/>
<proteinExistence type="predicted"/>
<gene>
    <name evidence="2" type="ORF">TTEB3V08_LOCUS4103</name>
</gene>
<dbReference type="EMBL" id="OE001131">
    <property type="protein sequence ID" value="CAD7456063.1"/>
    <property type="molecule type" value="Genomic_DNA"/>
</dbReference>
<feature type="region of interest" description="Disordered" evidence="1">
    <location>
        <begin position="68"/>
        <end position="154"/>
    </location>
</feature>
<name>A0A7R9ICD1_9NEOP</name>
<accession>A0A7R9ICD1</accession>
<evidence type="ECO:0000256" key="1">
    <source>
        <dbReference type="SAM" id="MobiDB-lite"/>
    </source>
</evidence>
<sequence>MASSRYINDDNEDDYDRFRKMRRLMLDRPPDPLDRVSAFERLGDYRSGVEPHRMDSIERYQSITNSSYTAFNSTQPSLTHTIEQRQSKYYSPPTEPSFDSERESSSYKERKLNFNEERDGRFDQDKDRLYSRRQEKPRYDEGKHHPSTPDRDSSFDLPFIGSIVYCESSVLDHASTKRYSHQTATAKHSSMKATTVTDRISVGVWRYGDPQVRAVALTTQNMAKLHYSGKNHEKRVMVFLNEWCEKTNQPLLDCWLEKLQNKRVYADLPH</sequence>
<reference evidence="2" key="1">
    <citation type="submission" date="2020-11" db="EMBL/GenBank/DDBJ databases">
        <authorList>
            <person name="Tran Van P."/>
        </authorList>
    </citation>
    <scope>NUCLEOTIDE SEQUENCE</scope>
</reference>
<feature type="compositionally biased region" description="Polar residues" evidence="1">
    <location>
        <begin position="68"/>
        <end position="81"/>
    </location>
</feature>
<feature type="compositionally biased region" description="Basic and acidic residues" evidence="1">
    <location>
        <begin position="99"/>
        <end position="154"/>
    </location>
</feature>